<dbReference type="EMBL" id="CP016282">
    <property type="protein sequence ID" value="ANP74678.1"/>
    <property type="molecule type" value="Genomic_DNA"/>
</dbReference>
<evidence type="ECO:0000313" key="1">
    <source>
        <dbReference type="EMBL" id="ANP74678.1"/>
    </source>
</evidence>
<dbReference type="STRING" id="670052.PA27867_3763"/>
<accession>A0A1B1BQ64</accession>
<dbReference type="KEGG" id="cart:PA27867_3763"/>
<organism evidence="1 2">
    <name type="scientific">Cryobacterium arcticum</name>
    <dbReference type="NCBI Taxonomy" id="670052"/>
    <lineage>
        <taxon>Bacteria</taxon>
        <taxon>Bacillati</taxon>
        <taxon>Actinomycetota</taxon>
        <taxon>Actinomycetes</taxon>
        <taxon>Micrococcales</taxon>
        <taxon>Microbacteriaceae</taxon>
        <taxon>Cryobacterium</taxon>
    </lineage>
</organism>
<dbReference type="Proteomes" id="UP000092582">
    <property type="component" value="Chromosome 1"/>
</dbReference>
<sequence>MITQPLHMLRCNHTDQDDCVNEGAGHELRPMQARLTAATPTQWSDGIVVRATADGWIGIALLGPADEADPNDALPYDALPETLWVWNHADHSAQLTAGQPVAVHALCNVLAHGSSSISIVTI</sequence>
<name>A0A1B1BQ64_9MICO</name>
<dbReference type="OrthoDB" id="5189813at2"/>
<dbReference type="AlphaFoldDB" id="A0A1B1BQ64"/>
<reference evidence="1 2" key="1">
    <citation type="submission" date="2016-06" db="EMBL/GenBank/DDBJ databases">
        <title>Genome sequencing of Cryobacterium arcticum PAMC 27867.</title>
        <authorList>
            <person name="Lee J."/>
            <person name="Kim O.-S."/>
        </authorList>
    </citation>
    <scope>NUCLEOTIDE SEQUENCE [LARGE SCALE GENOMIC DNA]</scope>
    <source>
        <strain evidence="1 2">PAMC 27867</strain>
    </source>
</reference>
<dbReference type="RefSeq" id="WP_066598588.1">
    <property type="nucleotide sequence ID" value="NZ_CP016282.1"/>
</dbReference>
<keyword evidence="2" id="KW-1185">Reference proteome</keyword>
<evidence type="ECO:0000313" key="2">
    <source>
        <dbReference type="Proteomes" id="UP000092582"/>
    </source>
</evidence>
<protein>
    <submittedName>
        <fullName evidence="1">Uncharacterized protein</fullName>
    </submittedName>
</protein>
<gene>
    <name evidence="1" type="ORF">PA27867_3763</name>
</gene>
<proteinExistence type="predicted"/>